<protein>
    <recommendedName>
        <fullName evidence="3">J domain-containing protein</fullName>
    </recommendedName>
</protein>
<feature type="region of interest" description="Disordered" evidence="2">
    <location>
        <begin position="1"/>
        <end position="32"/>
    </location>
</feature>
<dbReference type="Gene3D" id="1.10.287.110">
    <property type="entry name" value="DnaJ domain"/>
    <property type="match status" value="1"/>
</dbReference>
<dbReference type="PANTHER" id="PTHR24074">
    <property type="entry name" value="CO-CHAPERONE PROTEIN DJLA"/>
    <property type="match status" value="1"/>
</dbReference>
<evidence type="ECO:0000259" key="3">
    <source>
        <dbReference type="PROSITE" id="PS50076"/>
    </source>
</evidence>
<dbReference type="AlphaFoldDB" id="A0A8H4QGU0"/>
<feature type="compositionally biased region" description="Basic and acidic residues" evidence="2">
    <location>
        <begin position="10"/>
        <end position="32"/>
    </location>
</feature>
<dbReference type="SMART" id="SM00271">
    <property type="entry name" value="DnaJ"/>
    <property type="match status" value="1"/>
</dbReference>
<dbReference type="InterPro" id="IPR018253">
    <property type="entry name" value="DnaJ_domain_CS"/>
</dbReference>
<evidence type="ECO:0000313" key="5">
    <source>
        <dbReference type="Proteomes" id="UP000521872"/>
    </source>
</evidence>
<dbReference type="SUPFAM" id="SSF46565">
    <property type="entry name" value="Chaperone J-domain"/>
    <property type="match status" value="1"/>
</dbReference>
<proteinExistence type="predicted"/>
<organism evidence="4 5">
    <name type="scientific">Agrocybe pediades</name>
    <dbReference type="NCBI Taxonomy" id="84607"/>
    <lineage>
        <taxon>Eukaryota</taxon>
        <taxon>Fungi</taxon>
        <taxon>Dikarya</taxon>
        <taxon>Basidiomycota</taxon>
        <taxon>Agaricomycotina</taxon>
        <taxon>Agaricomycetes</taxon>
        <taxon>Agaricomycetidae</taxon>
        <taxon>Agaricales</taxon>
        <taxon>Agaricineae</taxon>
        <taxon>Strophariaceae</taxon>
        <taxon>Agrocybe</taxon>
    </lineage>
</organism>
<sequence>MQIRKAYRKRALETHPDKLDPGASKEEKEKAEEEFHKVHEAFETLSDAVKRKAYDLRRNARTDPALISEEAKRRINERKEWARIQRQESEKRMLRFNAQIEREKRAQEEALEKMKREAEMVTDLLQQMYQSNPEFAARREAALKRREERERERSGAAFNRSQPQPTQS</sequence>
<keyword evidence="1" id="KW-0175">Coiled coil</keyword>
<feature type="region of interest" description="Disordered" evidence="2">
    <location>
        <begin position="131"/>
        <end position="168"/>
    </location>
</feature>
<accession>A0A8H4QGU0</accession>
<evidence type="ECO:0000256" key="1">
    <source>
        <dbReference type="SAM" id="Coils"/>
    </source>
</evidence>
<feature type="compositionally biased region" description="Basic and acidic residues" evidence="2">
    <location>
        <begin position="136"/>
        <end position="154"/>
    </location>
</feature>
<feature type="coiled-coil region" evidence="1">
    <location>
        <begin position="86"/>
        <end position="131"/>
    </location>
</feature>
<gene>
    <name evidence="4" type="ORF">D9613_006913</name>
</gene>
<dbReference type="Pfam" id="PF00226">
    <property type="entry name" value="DnaJ"/>
    <property type="match status" value="1"/>
</dbReference>
<feature type="compositionally biased region" description="Polar residues" evidence="2">
    <location>
        <begin position="159"/>
        <end position="168"/>
    </location>
</feature>
<comment type="caution">
    <text evidence="4">The sequence shown here is derived from an EMBL/GenBank/DDBJ whole genome shotgun (WGS) entry which is preliminary data.</text>
</comment>
<dbReference type="InterPro" id="IPR036869">
    <property type="entry name" value="J_dom_sf"/>
</dbReference>
<reference evidence="4 5" key="1">
    <citation type="submission" date="2019-12" db="EMBL/GenBank/DDBJ databases">
        <authorList>
            <person name="Floudas D."/>
            <person name="Bentzer J."/>
            <person name="Ahren D."/>
            <person name="Johansson T."/>
            <person name="Persson P."/>
            <person name="Tunlid A."/>
        </authorList>
    </citation>
    <scope>NUCLEOTIDE SEQUENCE [LARGE SCALE GENOMIC DNA]</scope>
    <source>
        <strain evidence="4 5">CBS 102.39</strain>
    </source>
</reference>
<evidence type="ECO:0000256" key="2">
    <source>
        <dbReference type="SAM" id="MobiDB-lite"/>
    </source>
</evidence>
<feature type="domain" description="J" evidence="3">
    <location>
        <begin position="1"/>
        <end position="58"/>
    </location>
</feature>
<dbReference type="PROSITE" id="PS00636">
    <property type="entry name" value="DNAJ_1"/>
    <property type="match status" value="1"/>
</dbReference>
<dbReference type="InterPro" id="IPR050817">
    <property type="entry name" value="DjlA_DnaK_co-chaperone"/>
</dbReference>
<evidence type="ECO:0000313" key="4">
    <source>
        <dbReference type="EMBL" id="KAF4610704.1"/>
    </source>
</evidence>
<dbReference type="PRINTS" id="PR00625">
    <property type="entry name" value="JDOMAIN"/>
</dbReference>
<keyword evidence="5" id="KW-1185">Reference proteome</keyword>
<dbReference type="CDD" id="cd06257">
    <property type="entry name" value="DnaJ"/>
    <property type="match status" value="1"/>
</dbReference>
<dbReference type="PROSITE" id="PS50076">
    <property type="entry name" value="DNAJ_2"/>
    <property type="match status" value="1"/>
</dbReference>
<dbReference type="Proteomes" id="UP000521872">
    <property type="component" value="Unassembled WGS sequence"/>
</dbReference>
<name>A0A8H4QGU0_9AGAR</name>
<dbReference type="InterPro" id="IPR001623">
    <property type="entry name" value="DnaJ_domain"/>
</dbReference>
<dbReference type="EMBL" id="JAACJL010000058">
    <property type="protein sequence ID" value="KAF4610704.1"/>
    <property type="molecule type" value="Genomic_DNA"/>
</dbReference>